<accession>A0A4U6TXX6</accession>
<dbReference type="Gramene" id="TKW02657">
    <property type="protein sequence ID" value="TKW02657"/>
    <property type="gene ID" value="SEVIR_8G254500v2"/>
</dbReference>
<dbReference type="Proteomes" id="UP000298652">
    <property type="component" value="Chromosome 8"/>
</dbReference>
<gene>
    <name evidence="2" type="ORF">SEVIR_8G254500v2</name>
</gene>
<organism evidence="2 3">
    <name type="scientific">Setaria viridis</name>
    <name type="common">Green bristlegrass</name>
    <name type="synonym">Setaria italica subsp. viridis</name>
    <dbReference type="NCBI Taxonomy" id="4556"/>
    <lineage>
        <taxon>Eukaryota</taxon>
        <taxon>Viridiplantae</taxon>
        <taxon>Streptophyta</taxon>
        <taxon>Embryophyta</taxon>
        <taxon>Tracheophyta</taxon>
        <taxon>Spermatophyta</taxon>
        <taxon>Magnoliopsida</taxon>
        <taxon>Liliopsida</taxon>
        <taxon>Poales</taxon>
        <taxon>Poaceae</taxon>
        <taxon>PACMAD clade</taxon>
        <taxon>Panicoideae</taxon>
        <taxon>Panicodae</taxon>
        <taxon>Paniceae</taxon>
        <taxon>Cenchrinae</taxon>
        <taxon>Setaria</taxon>
    </lineage>
</organism>
<evidence type="ECO:0000313" key="3">
    <source>
        <dbReference type="Proteomes" id="UP000298652"/>
    </source>
</evidence>
<feature type="region of interest" description="Disordered" evidence="1">
    <location>
        <begin position="1"/>
        <end position="43"/>
    </location>
</feature>
<feature type="compositionally biased region" description="Low complexity" evidence="1">
    <location>
        <begin position="113"/>
        <end position="124"/>
    </location>
</feature>
<protein>
    <submittedName>
        <fullName evidence="2">Uncharacterized protein</fullName>
    </submittedName>
</protein>
<keyword evidence="3" id="KW-1185">Reference proteome</keyword>
<reference evidence="2" key="1">
    <citation type="submission" date="2019-03" db="EMBL/GenBank/DDBJ databases">
        <title>WGS assembly of Setaria viridis.</title>
        <authorList>
            <person name="Huang P."/>
            <person name="Jenkins J."/>
            <person name="Grimwood J."/>
            <person name="Barry K."/>
            <person name="Healey A."/>
            <person name="Mamidi S."/>
            <person name="Sreedasyam A."/>
            <person name="Shu S."/>
            <person name="Feldman M."/>
            <person name="Wu J."/>
            <person name="Yu Y."/>
            <person name="Chen C."/>
            <person name="Johnson J."/>
            <person name="Rokhsar D."/>
            <person name="Baxter I."/>
            <person name="Schmutz J."/>
            <person name="Brutnell T."/>
            <person name="Kellogg E."/>
        </authorList>
    </citation>
    <scope>NUCLEOTIDE SEQUENCE [LARGE SCALE GENOMIC DNA]</scope>
</reference>
<dbReference type="PANTHER" id="PTHR33018">
    <property type="entry name" value="OS10G0338966 PROTEIN-RELATED"/>
    <property type="match status" value="1"/>
</dbReference>
<name>A0A4U6TXX6_SETVI</name>
<feature type="region of interest" description="Disordered" evidence="1">
    <location>
        <begin position="69"/>
        <end position="129"/>
    </location>
</feature>
<proteinExistence type="predicted"/>
<dbReference type="AlphaFoldDB" id="A0A4U6TXX6"/>
<evidence type="ECO:0000256" key="1">
    <source>
        <dbReference type="SAM" id="MobiDB-lite"/>
    </source>
</evidence>
<evidence type="ECO:0000313" key="2">
    <source>
        <dbReference type="EMBL" id="TKW02657.1"/>
    </source>
</evidence>
<dbReference type="EMBL" id="CM016559">
    <property type="protein sequence ID" value="TKW02657.1"/>
    <property type="molecule type" value="Genomic_DNA"/>
</dbReference>
<sequence>MPHRHASSSTAAAPDIPDTSTPLSAIPMASLLQETSPDASAPPFTILAASVPQETLLEASVLQPVVPEAATPPAVTEPRRFRSSSISNDDQSLEDSPPPRHRTSTLQEDEVATTEPSTATPSTTQNQIPEKGSLVIEVLGDKGEPILPKGIASRFRNICGAIKNEEFARKFAEGLLGRCFRNWRSRLNVDYVKEGKDARVDYGKILAKMWEEFIQQKNMLEARALSKENIKKAMKAVRNPHRLGAGGYLAKIEEWRKEEEERRIASLPDLLKGLDELSRNWVLARESVIKPNCEVEFRYPSTAEIFKRMGQLAELQKRTNPTASGGQQEPTIQLANTAHVAPSSAASIANVRYPIHDIKVDIPCKLVQPIGRKLITAHVFPKKPPPEYSWVQVVTVLDDSCELDIPIDEWIEVLYIILSVNSSPEISLPI</sequence>
<dbReference type="PANTHER" id="PTHR33018:SF19">
    <property type="entry name" value="OS12G0558775 PROTEIN"/>
    <property type="match status" value="1"/>
</dbReference>